<dbReference type="GO" id="GO:0035371">
    <property type="term" value="C:microtubule plus-end"/>
    <property type="evidence" value="ECO:0007669"/>
    <property type="project" value="TreeGrafter"/>
</dbReference>
<protein>
    <submittedName>
        <fullName evidence="1">Uncharacterized protein</fullName>
    </submittedName>
</protein>
<reference evidence="1 2" key="1">
    <citation type="submission" date="2018-11" db="EMBL/GenBank/DDBJ databases">
        <authorList>
            <consortium name="Pathogen Informatics"/>
        </authorList>
    </citation>
    <scope>NUCLEOTIDE SEQUENCE [LARGE SCALE GENOMIC DNA]</scope>
    <source>
        <strain>Denwood</strain>
        <strain evidence="2">Zambia</strain>
    </source>
</reference>
<dbReference type="GO" id="GO:0051764">
    <property type="term" value="P:actin crosslink formation"/>
    <property type="evidence" value="ECO:0007669"/>
    <property type="project" value="TreeGrafter"/>
</dbReference>
<dbReference type="GO" id="GO:0001725">
    <property type="term" value="C:stress fiber"/>
    <property type="evidence" value="ECO:0007669"/>
    <property type="project" value="TreeGrafter"/>
</dbReference>
<organism evidence="1 2">
    <name type="scientific">Schistosoma mattheei</name>
    <dbReference type="NCBI Taxonomy" id="31246"/>
    <lineage>
        <taxon>Eukaryota</taxon>
        <taxon>Metazoa</taxon>
        <taxon>Spiralia</taxon>
        <taxon>Lophotrochozoa</taxon>
        <taxon>Platyhelminthes</taxon>
        <taxon>Trematoda</taxon>
        <taxon>Digenea</taxon>
        <taxon>Strigeidida</taxon>
        <taxon>Schistosomatoidea</taxon>
        <taxon>Schistosomatidae</taxon>
        <taxon>Schistosoma</taxon>
    </lineage>
</organism>
<dbReference type="GO" id="GO:0001578">
    <property type="term" value="P:microtubule bundle formation"/>
    <property type="evidence" value="ECO:0007669"/>
    <property type="project" value="TreeGrafter"/>
</dbReference>
<dbReference type="PROSITE" id="PS50021">
    <property type="entry name" value="CH"/>
    <property type="match status" value="1"/>
</dbReference>
<proteinExistence type="predicted"/>
<dbReference type="GO" id="GO:0005737">
    <property type="term" value="C:cytoplasm"/>
    <property type="evidence" value="ECO:0007669"/>
    <property type="project" value="TreeGrafter"/>
</dbReference>
<dbReference type="STRING" id="31246.A0A183NJD0"/>
<dbReference type="PANTHER" id="PTHR46756">
    <property type="entry name" value="TRANSGELIN"/>
    <property type="match status" value="1"/>
</dbReference>
<dbReference type="GO" id="GO:0005884">
    <property type="term" value="C:actin filament"/>
    <property type="evidence" value="ECO:0007669"/>
    <property type="project" value="TreeGrafter"/>
</dbReference>
<sequence length="435" mass="50607">MDRLNRLNGIHQRAFSLPPDNYPYKTEPISMNNTNIPFNKLNDDHVNHEKHHDDSFISNDDKQDPTDSELILQETFNNFDMITRQFMGLSSSLNSLNTDDDSGYVHTSFGNHNQLIDSIYSNTNTTNTTTSEDSSSISLNNNNNNTNKDELLLVMIEDLVDWFKQMYPTMTNGMNSDNFFDYLSDGILLCHHATELHHRLTLETNQSINHSKFIPLHNIRISGIQVTLPKSSPIYQKYEYHHHHHHDHHHHSSNAIISFISRNNVSNFLQWCRQLGMYNSILFESEDLVCKKNLRNVIVCLLELARLGNYIHMCIPDIVKLEIEIDKQLTNEFNQSIDQYSINSNNHHHQKINSSNDDKNQLTYYRSSCSIGLRKQQQQQQQDKNISMNKTNQHTLLDCNNNNMKKEKQKQELQRPIVDFRSLDELLEAGLLGII</sequence>
<accession>A0A183NJD0</accession>
<dbReference type="AlphaFoldDB" id="A0A183NJD0"/>
<dbReference type="GO" id="GO:1904825">
    <property type="term" value="P:protein localization to microtubule plus-end"/>
    <property type="evidence" value="ECO:0007669"/>
    <property type="project" value="TreeGrafter"/>
</dbReference>
<keyword evidence="2" id="KW-1185">Reference proteome</keyword>
<dbReference type="EMBL" id="UZAL01002895">
    <property type="protein sequence ID" value="VDO85161.1"/>
    <property type="molecule type" value="Genomic_DNA"/>
</dbReference>
<dbReference type="GO" id="GO:0051015">
    <property type="term" value="F:actin filament binding"/>
    <property type="evidence" value="ECO:0007669"/>
    <property type="project" value="TreeGrafter"/>
</dbReference>
<name>A0A183NJD0_9TREM</name>
<dbReference type="InterPro" id="IPR001715">
    <property type="entry name" value="CH_dom"/>
</dbReference>
<dbReference type="PANTHER" id="PTHR46756:SF18">
    <property type="entry name" value="GAS2-LIKE PROTEIN PICKLED EGGS"/>
    <property type="match status" value="1"/>
</dbReference>
<dbReference type="SMART" id="SM00033">
    <property type="entry name" value="CH"/>
    <property type="match status" value="1"/>
</dbReference>
<evidence type="ECO:0000313" key="2">
    <source>
        <dbReference type="Proteomes" id="UP000269396"/>
    </source>
</evidence>
<dbReference type="GO" id="GO:0008017">
    <property type="term" value="F:microtubule binding"/>
    <property type="evidence" value="ECO:0007669"/>
    <property type="project" value="TreeGrafter"/>
</dbReference>
<dbReference type="InterPro" id="IPR036872">
    <property type="entry name" value="CH_dom_sf"/>
</dbReference>
<dbReference type="GO" id="GO:0031110">
    <property type="term" value="P:regulation of microtubule polymerization or depolymerization"/>
    <property type="evidence" value="ECO:0007669"/>
    <property type="project" value="TreeGrafter"/>
</dbReference>
<dbReference type="SUPFAM" id="SSF47576">
    <property type="entry name" value="Calponin-homology domain, CH-domain"/>
    <property type="match status" value="1"/>
</dbReference>
<evidence type="ECO:0000313" key="1">
    <source>
        <dbReference type="EMBL" id="VDO85161.1"/>
    </source>
</evidence>
<dbReference type="Proteomes" id="UP000269396">
    <property type="component" value="Unassembled WGS sequence"/>
</dbReference>
<dbReference type="Gene3D" id="1.10.418.10">
    <property type="entry name" value="Calponin-like domain"/>
    <property type="match status" value="1"/>
</dbReference>
<dbReference type="Pfam" id="PF00307">
    <property type="entry name" value="CH"/>
    <property type="match status" value="1"/>
</dbReference>
<gene>
    <name evidence="1" type="ORF">SMTD_LOCUS2216</name>
</gene>
<dbReference type="GO" id="GO:0008093">
    <property type="term" value="F:cytoskeletal anchor activity"/>
    <property type="evidence" value="ECO:0007669"/>
    <property type="project" value="TreeGrafter"/>
</dbReference>